<dbReference type="Proteomes" id="UP000295285">
    <property type="component" value="Unassembled WGS sequence"/>
</dbReference>
<gene>
    <name evidence="1" type="ORF">EC910_12343</name>
</gene>
<comment type="caution">
    <text evidence="1">The sequence shown here is derived from an EMBL/GenBank/DDBJ whole genome shotgun (WGS) entry which is preliminary data.</text>
</comment>
<name>A0A4R4B383_BACTU</name>
<reference evidence="1 2" key="1">
    <citation type="submission" date="2019-03" db="EMBL/GenBank/DDBJ databases">
        <title>Above-ground endophytic microbial communities from plants in different locations in the United States.</title>
        <authorList>
            <person name="Frank C."/>
        </authorList>
    </citation>
    <scope>NUCLEOTIDE SEQUENCE [LARGE SCALE GENOMIC DNA]</scope>
    <source>
        <strain evidence="1 2">LP_2_YM</strain>
    </source>
</reference>
<proteinExistence type="predicted"/>
<dbReference type="SUPFAM" id="SSF53850">
    <property type="entry name" value="Periplasmic binding protein-like II"/>
    <property type="match status" value="1"/>
</dbReference>
<dbReference type="Gene3D" id="3.40.190.10">
    <property type="entry name" value="Periplasmic binding protein-like II"/>
    <property type="match status" value="1"/>
</dbReference>
<organism evidence="1 2">
    <name type="scientific">Bacillus thuringiensis</name>
    <dbReference type="NCBI Taxonomy" id="1428"/>
    <lineage>
        <taxon>Bacteria</taxon>
        <taxon>Bacillati</taxon>
        <taxon>Bacillota</taxon>
        <taxon>Bacilli</taxon>
        <taxon>Bacillales</taxon>
        <taxon>Bacillaceae</taxon>
        <taxon>Bacillus</taxon>
        <taxon>Bacillus cereus group</taxon>
    </lineage>
</organism>
<evidence type="ECO:0000313" key="1">
    <source>
        <dbReference type="EMBL" id="TCW47728.1"/>
    </source>
</evidence>
<accession>A0A4R4B383</accession>
<dbReference type="EMBL" id="SMDG01000023">
    <property type="protein sequence ID" value="TCW47728.1"/>
    <property type="molecule type" value="Genomic_DNA"/>
</dbReference>
<sequence length="221" mass="25289">MFNIEFVFRIFIILQKNVVVMNLIILDDYSKKNVLLESSLINIATLGPAGTSSEHAAKSFINNFFPSVHTKGSIHLMSTFEECVSQVLESNIMYAIVPHAYEGIKNFYMHPDLELIQLFRCDTPMYGLAVRPDFHFQAEALDSHIVVSHPAPISLLKYYIGKDAIFKKVDSTSIAAELVREKVYDFAITNEIAREKNQLKFAFQFKNIPMSWSVFGRREIK</sequence>
<evidence type="ECO:0000313" key="2">
    <source>
        <dbReference type="Proteomes" id="UP000295285"/>
    </source>
</evidence>
<dbReference type="AlphaFoldDB" id="A0A4R4B383"/>
<protein>
    <submittedName>
        <fullName evidence="1">Bacilysin biosynthesis protein BacA</fullName>
    </submittedName>
</protein>